<proteinExistence type="predicted"/>
<dbReference type="RefSeq" id="XP_007324524.1">
    <property type="nucleotide sequence ID" value="XM_007324462.1"/>
</dbReference>
<sequence>MKWAVTVMKRATAAKIIGFFNIDPFLPPPKARVRLQLDRIYAEVKQSTKKTP</sequence>
<reference evidence="1" key="1">
    <citation type="submission" date="2011-04" db="EMBL/GenBank/DDBJ databases">
        <title>Evolution of plant cell wall degrading machinery underlies the functional diversity of forest fungi.</title>
        <authorList>
            <consortium name="US DOE Joint Genome Institute (JGI-PGF)"/>
            <person name="Eastwood D.C."/>
            <person name="Floudas D."/>
            <person name="Binder M."/>
            <person name="Majcherczyk A."/>
            <person name="Schneider P."/>
            <person name="Aerts A."/>
            <person name="Asiegbu F.O."/>
            <person name="Baker S.E."/>
            <person name="Barry K."/>
            <person name="Bendiksby M."/>
            <person name="Blumentritt M."/>
            <person name="Coutinho P.M."/>
            <person name="Cullen D."/>
            <person name="Cullen D."/>
            <person name="Gathman A."/>
            <person name="Goodell B."/>
            <person name="Henrissat B."/>
            <person name="Ihrmark K."/>
            <person name="Kauserud H."/>
            <person name="Kohler A."/>
            <person name="LaButti K."/>
            <person name="Lapidus A."/>
            <person name="Lavin J.L."/>
            <person name="Lee Y.-H."/>
            <person name="Lindquist E."/>
            <person name="Lilly W."/>
            <person name="Lucas S."/>
            <person name="Morin E."/>
            <person name="Murat C."/>
            <person name="Oguiza J.A."/>
            <person name="Park J."/>
            <person name="Pisabarro A.G."/>
            <person name="Riley R."/>
            <person name="Rosling A."/>
            <person name="Salamov A."/>
            <person name="Schmidt O."/>
            <person name="Schmutz J."/>
            <person name="Skrede I."/>
            <person name="Stenlid J."/>
            <person name="Wiebenga A."/>
            <person name="Xie X."/>
            <person name="Kues U."/>
            <person name="Hibbett D.S."/>
            <person name="Hoffmeister D."/>
            <person name="Hogberg N."/>
            <person name="Martin F."/>
            <person name="Grigoriev I.V."/>
            <person name="Watkinson S.C."/>
        </authorList>
    </citation>
    <scope>NUCLEOTIDE SEQUENCE</scope>
    <source>
        <strain evidence="1">S7.9</strain>
    </source>
</reference>
<protein>
    <submittedName>
        <fullName evidence="1">Uncharacterized protein</fullName>
    </submittedName>
</protein>
<dbReference type="GeneID" id="18812269"/>
<evidence type="ECO:0000313" key="1">
    <source>
        <dbReference type="EMBL" id="EGO18871.1"/>
    </source>
</evidence>
<dbReference type="KEGG" id="sla:SERLADRAFT_403653"/>
<dbReference type="Proteomes" id="UP000008064">
    <property type="component" value="Unassembled WGS sequence"/>
</dbReference>
<dbReference type="EMBL" id="GL945446">
    <property type="protein sequence ID" value="EGO18871.1"/>
    <property type="molecule type" value="Genomic_DNA"/>
</dbReference>
<dbReference type="AlphaFoldDB" id="F8PDQ1"/>
<organism>
    <name type="scientific">Serpula lacrymans var. lacrymans (strain S7.9)</name>
    <name type="common">Dry rot fungus</name>
    <dbReference type="NCBI Taxonomy" id="578457"/>
    <lineage>
        <taxon>Eukaryota</taxon>
        <taxon>Fungi</taxon>
        <taxon>Dikarya</taxon>
        <taxon>Basidiomycota</taxon>
        <taxon>Agaricomycotina</taxon>
        <taxon>Agaricomycetes</taxon>
        <taxon>Agaricomycetidae</taxon>
        <taxon>Boletales</taxon>
        <taxon>Coniophorineae</taxon>
        <taxon>Serpulaceae</taxon>
        <taxon>Serpula</taxon>
    </lineage>
</organism>
<gene>
    <name evidence="1" type="ORF">SERLADRAFT_403653</name>
</gene>
<name>F8PDQ1_SERL9</name>
<accession>F8PDQ1</accession>
<dbReference type="HOGENOM" id="CLU_3088747_0_0_1"/>